<gene>
    <name evidence="1" type="ORF">EVAR_31887_1</name>
</gene>
<organism evidence="1 2">
    <name type="scientific">Eumeta variegata</name>
    <name type="common">Bagworm moth</name>
    <name type="synonym">Eumeta japonica</name>
    <dbReference type="NCBI Taxonomy" id="151549"/>
    <lineage>
        <taxon>Eukaryota</taxon>
        <taxon>Metazoa</taxon>
        <taxon>Ecdysozoa</taxon>
        <taxon>Arthropoda</taxon>
        <taxon>Hexapoda</taxon>
        <taxon>Insecta</taxon>
        <taxon>Pterygota</taxon>
        <taxon>Neoptera</taxon>
        <taxon>Endopterygota</taxon>
        <taxon>Lepidoptera</taxon>
        <taxon>Glossata</taxon>
        <taxon>Ditrysia</taxon>
        <taxon>Tineoidea</taxon>
        <taxon>Psychidae</taxon>
        <taxon>Oiketicinae</taxon>
        <taxon>Eumeta</taxon>
    </lineage>
</organism>
<protein>
    <submittedName>
        <fullName evidence="1">Uncharacterized protein</fullName>
    </submittedName>
</protein>
<proteinExistence type="predicted"/>
<keyword evidence="2" id="KW-1185">Reference proteome</keyword>
<dbReference type="EMBL" id="BGZK01000666">
    <property type="protein sequence ID" value="GBP55367.1"/>
    <property type="molecule type" value="Genomic_DNA"/>
</dbReference>
<dbReference type="AlphaFoldDB" id="A0A4C1WZ30"/>
<reference evidence="1 2" key="1">
    <citation type="journal article" date="2019" name="Commun. Biol.">
        <title>The bagworm genome reveals a unique fibroin gene that provides high tensile strength.</title>
        <authorList>
            <person name="Kono N."/>
            <person name="Nakamura H."/>
            <person name="Ohtoshi R."/>
            <person name="Tomita M."/>
            <person name="Numata K."/>
            <person name="Arakawa K."/>
        </authorList>
    </citation>
    <scope>NUCLEOTIDE SEQUENCE [LARGE SCALE GENOMIC DNA]</scope>
</reference>
<sequence length="358" mass="39682">MMITVFSSFQFALSEREELKVRIPQSETKNIAEGCVSTVDSFPQTVRSALKSLECGRGYFYILAGTPSSAGRRSLSCSADIKEGGRHRVHPGLRPSLGKPWLRSDAAKLEARHASSGCASLFRYARCRCPLPPRARRMASHSGAPFVPGAPAVAARCRRPRGRWRPPGYAAYPRSALRRRSVIPLAGRLLRTPMVRIYMYSDIREESVRPAVTAHRQSGLGAAVFDLHNIFLALRFISTNQFNSSYDYSLLACEPSENSSLPCMNIHNLRSVTSAPPSREGIVYLMEEDQEQILYRILQLLVGEPNLNLEAHPPKMTLVQVLVRRVSPSCNGDGARSRANGRCRVRALNFGKVTNATL</sequence>
<name>A0A4C1WZ30_EUMVA</name>
<comment type="caution">
    <text evidence="1">The sequence shown here is derived from an EMBL/GenBank/DDBJ whole genome shotgun (WGS) entry which is preliminary data.</text>
</comment>
<accession>A0A4C1WZ30</accession>
<dbReference type="Proteomes" id="UP000299102">
    <property type="component" value="Unassembled WGS sequence"/>
</dbReference>
<evidence type="ECO:0000313" key="2">
    <source>
        <dbReference type="Proteomes" id="UP000299102"/>
    </source>
</evidence>
<evidence type="ECO:0000313" key="1">
    <source>
        <dbReference type="EMBL" id="GBP55367.1"/>
    </source>
</evidence>